<protein>
    <recommendedName>
        <fullName evidence="3">DUF659 domain-containing protein</fullName>
    </recommendedName>
</protein>
<accession>A0AAV8XZF4</accession>
<reference evidence="1" key="1">
    <citation type="journal article" date="2023" name="Insect Mol. Biol.">
        <title>Genome sequencing provides insights into the evolution of gene families encoding plant cell wall-degrading enzymes in longhorned beetles.</title>
        <authorList>
            <person name="Shin N.R."/>
            <person name="Okamura Y."/>
            <person name="Kirsch R."/>
            <person name="Pauchet Y."/>
        </authorList>
    </citation>
    <scope>NUCLEOTIDE SEQUENCE</scope>
    <source>
        <strain evidence="1">AMC_N1</strain>
    </source>
</reference>
<organism evidence="1 2">
    <name type="scientific">Aromia moschata</name>
    <dbReference type="NCBI Taxonomy" id="1265417"/>
    <lineage>
        <taxon>Eukaryota</taxon>
        <taxon>Metazoa</taxon>
        <taxon>Ecdysozoa</taxon>
        <taxon>Arthropoda</taxon>
        <taxon>Hexapoda</taxon>
        <taxon>Insecta</taxon>
        <taxon>Pterygota</taxon>
        <taxon>Neoptera</taxon>
        <taxon>Endopterygota</taxon>
        <taxon>Coleoptera</taxon>
        <taxon>Polyphaga</taxon>
        <taxon>Cucujiformia</taxon>
        <taxon>Chrysomeloidea</taxon>
        <taxon>Cerambycidae</taxon>
        <taxon>Cerambycinae</taxon>
        <taxon>Callichromatini</taxon>
        <taxon>Aromia</taxon>
    </lineage>
</organism>
<comment type="caution">
    <text evidence="1">The sequence shown here is derived from an EMBL/GenBank/DDBJ whole genome shotgun (WGS) entry which is preliminary data.</text>
</comment>
<evidence type="ECO:0000313" key="2">
    <source>
        <dbReference type="Proteomes" id="UP001162162"/>
    </source>
</evidence>
<evidence type="ECO:0008006" key="3">
    <source>
        <dbReference type="Google" id="ProtNLM"/>
    </source>
</evidence>
<proteinExistence type="predicted"/>
<evidence type="ECO:0000313" key="1">
    <source>
        <dbReference type="EMBL" id="KAJ8944111.1"/>
    </source>
</evidence>
<name>A0AAV8XZF4_9CUCU</name>
<dbReference type="Proteomes" id="UP001162162">
    <property type="component" value="Unassembled WGS sequence"/>
</dbReference>
<gene>
    <name evidence="1" type="ORF">NQ318_013293</name>
</gene>
<sequence>MKNNYEGGVGDPRFELLTNQVVMIFMTDDGPTMLLVVGHLLSKRSCKFLHVTCTVHTLHLIIEILKQSLSNVDALIAVLFLNPKPLLEFHSKGPGIPEPPQPILTSCELNAAFHYAQHSQQIKAVFYNSILPKLQLLWRTKFQDVSVETAIKIIHKQCSALSLAGSLQIVDEGNSLLQAIGDAINEPVKNKFERKFERLGRLVASFALTLAAEISSYYHQLQEKSREKKFRREEMKLATVGMFQSPLSIFAASLCPDKCNRTFQSGKAKIITVIIVDVTSLKRSNLAVAGYMKLADTCGVEKRGRPANRFR</sequence>
<dbReference type="EMBL" id="JAPWTK010000266">
    <property type="protein sequence ID" value="KAJ8944111.1"/>
    <property type="molecule type" value="Genomic_DNA"/>
</dbReference>
<keyword evidence="2" id="KW-1185">Reference proteome</keyword>
<dbReference type="AlphaFoldDB" id="A0AAV8XZF4"/>